<evidence type="ECO:0000256" key="4">
    <source>
        <dbReference type="ARBA" id="ARBA00023136"/>
    </source>
</evidence>
<dbReference type="KEGG" id="aarg:Aargi30884_21120"/>
<dbReference type="AlphaFoldDB" id="A0A6N4TKC2"/>
<reference evidence="9" key="1">
    <citation type="submission" date="2019-05" db="EMBL/GenBank/DDBJ databases">
        <title>Complete genome sequencing of Absiella argi strain JCM 30884.</title>
        <authorList>
            <person name="Sakamoto M."/>
            <person name="Murakami T."/>
            <person name="Mori H."/>
        </authorList>
    </citation>
    <scope>NUCLEOTIDE SEQUENCE [LARGE SCALE GENOMIC DNA]</scope>
    <source>
        <strain evidence="9">JCM 30884</strain>
    </source>
</reference>
<dbReference type="EMBL" id="AP019695">
    <property type="protein sequence ID" value="BBK23209.1"/>
    <property type="molecule type" value="Genomic_DNA"/>
</dbReference>
<sequence>MYCKNCGAQIDDKAYICPNCGVKTGGGYDANAKNKIIAIILAVFLGTFGVHNFYLGYITKGIAQLLLSTIGACIIIGPIITWVWVIVEVIMIATGSLKDAQGNDLV</sequence>
<evidence type="ECO:0008006" key="10">
    <source>
        <dbReference type="Google" id="ProtNLM"/>
    </source>
</evidence>
<dbReference type="Proteomes" id="UP000464754">
    <property type="component" value="Chromosome"/>
</dbReference>
<dbReference type="Pfam" id="PF13240">
    <property type="entry name" value="Zn_Ribbon_1"/>
    <property type="match status" value="1"/>
</dbReference>
<dbReference type="PANTHER" id="PTHR21016">
    <property type="entry name" value="BETA-AMYLOID BINDING PROTEIN-RELATED"/>
    <property type="match status" value="1"/>
</dbReference>
<keyword evidence="4 5" id="KW-0472">Membrane</keyword>
<dbReference type="PANTHER" id="PTHR21016:SF25">
    <property type="entry name" value="TM2 DOMAIN-CONTAINING PROTEIN DDB_G0277895-RELATED"/>
    <property type="match status" value="1"/>
</dbReference>
<evidence type="ECO:0000259" key="6">
    <source>
        <dbReference type="Pfam" id="PF05154"/>
    </source>
</evidence>
<evidence type="ECO:0000256" key="2">
    <source>
        <dbReference type="ARBA" id="ARBA00022692"/>
    </source>
</evidence>
<comment type="subcellular location">
    <subcellularLocation>
        <location evidence="1">Membrane</location>
        <topology evidence="1">Multi-pass membrane protein</topology>
    </subcellularLocation>
</comment>
<keyword evidence="3 5" id="KW-1133">Transmembrane helix</keyword>
<organism evidence="8 9">
    <name type="scientific">Amedibacterium intestinale</name>
    <dbReference type="NCBI Taxonomy" id="2583452"/>
    <lineage>
        <taxon>Bacteria</taxon>
        <taxon>Bacillati</taxon>
        <taxon>Bacillota</taxon>
        <taxon>Erysipelotrichia</taxon>
        <taxon>Erysipelotrichales</taxon>
        <taxon>Erysipelotrichaceae</taxon>
        <taxon>Amedibacterium</taxon>
    </lineage>
</organism>
<feature type="domain" description="Zinc-ribbon" evidence="7">
    <location>
        <begin position="2"/>
        <end position="21"/>
    </location>
</feature>
<dbReference type="RefSeq" id="WP_163052237.1">
    <property type="nucleotide sequence ID" value="NZ_AP019695.1"/>
</dbReference>
<dbReference type="InterPro" id="IPR007829">
    <property type="entry name" value="TM2"/>
</dbReference>
<protein>
    <recommendedName>
        <fullName evidence="10">TM2 domain-containing protein</fullName>
    </recommendedName>
</protein>
<proteinExistence type="predicted"/>
<keyword evidence="9" id="KW-1185">Reference proteome</keyword>
<dbReference type="GO" id="GO:0016020">
    <property type="term" value="C:membrane"/>
    <property type="evidence" value="ECO:0007669"/>
    <property type="project" value="UniProtKB-SubCell"/>
</dbReference>
<dbReference type="InterPro" id="IPR026870">
    <property type="entry name" value="Zinc_ribbon_dom"/>
</dbReference>
<accession>A0A6N4TKC2</accession>
<evidence type="ECO:0000259" key="7">
    <source>
        <dbReference type="Pfam" id="PF13240"/>
    </source>
</evidence>
<dbReference type="InterPro" id="IPR050932">
    <property type="entry name" value="TM2D1-3-like"/>
</dbReference>
<feature type="transmembrane region" description="Helical" evidence="5">
    <location>
        <begin position="36"/>
        <end position="58"/>
    </location>
</feature>
<feature type="domain" description="TM2" evidence="6">
    <location>
        <begin position="32"/>
        <end position="82"/>
    </location>
</feature>
<name>A0A6N4TKC2_9FIRM</name>
<evidence type="ECO:0000256" key="3">
    <source>
        <dbReference type="ARBA" id="ARBA00022989"/>
    </source>
</evidence>
<evidence type="ECO:0000313" key="9">
    <source>
        <dbReference type="Proteomes" id="UP000464754"/>
    </source>
</evidence>
<evidence type="ECO:0000313" key="8">
    <source>
        <dbReference type="EMBL" id="BBK23209.1"/>
    </source>
</evidence>
<feature type="transmembrane region" description="Helical" evidence="5">
    <location>
        <begin position="65"/>
        <end position="87"/>
    </location>
</feature>
<keyword evidence="2 5" id="KW-0812">Transmembrane</keyword>
<dbReference type="Pfam" id="PF05154">
    <property type="entry name" value="TM2"/>
    <property type="match status" value="1"/>
</dbReference>
<evidence type="ECO:0000256" key="1">
    <source>
        <dbReference type="ARBA" id="ARBA00004141"/>
    </source>
</evidence>
<gene>
    <name evidence="8" type="ORF">Aargi30884_21120</name>
</gene>
<evidence type="ECO:0000256" key="5">
    <source>
        <dbReference type="SAM" id="Phobius"/>
    </source>
</evidence>